<dbReference type="EMBL" id="QQTP01000025">
    <property type="protein sequence ID" value="RDJ19932.1"/>
    <property type="molecule type" value="Genomic_DNA"/>
</dbReference>
<dbReference type="Pfam" id="PF04389">
    <property type="entry name" value="Peptidase_M28"/>
    <property type="match status" value="1"/>
</dbReference>
<keyword evidence="2" id="KW-0031">Aminopeptidase</keyword>
<dbReference type="OrthoDB" id="9769665at2"/>
<dbReference type="Proteomes" id="UP000255207">
    <property type="component" value="Unassembled WGS sequence"/>
</dbReference>
<proteinExistence type="predicted"/>
<dbReference type="PANTHER" id="PTHR10404">
    <property type="entry name" value="N-ACETYLATED-ALPHA-LINKED ACIDIC DIPEPTIDASE"/>
    <property type="match status" value="1"/>
</dbReference>
<dbReference type="PANTHER" id="PTHR10404:SF46">
    <property type="entry name" value="VACUOLAR PROTEIN SORTING-ASSOCIATED PROTEIN 70"/>
    <property type="match status" value="1"/>
</dbReference>
<comment type="caution">
    <text evidence="2">The sequence shown here is derived from an EMBL/GenBank/DDBJ whole genome shotgun (WGS) entry which is preliminary data.</text>
</comment>
<dbReference type="SUPFAM" id="SSF53187">
    <property type="entry name" value="Zn-dependent exopeptidases"/>
    <property type="match status" value="1"/>
</dbReference>
<dbReference type="InterPro" id="IPR046450">
    <property type="entry name" value="PA_dom_sf"/>
</dbReference>
<gene>
    <name evidence="2" type="ORF">DWE98_27295</name>
</gene>
<sequence>MDIPAERTLAGEVDTDLMMRHLAEFARWTKLSGSAEEAESLRYVEKQMALYGYSTQILHHPAYISLPGPARVVTEGQTLRAITHSMSQSSPPEGTRGRLVHVGSGTDAEFAGKDVRGAIVLVDGMATPPVALRASQAGAVGQLHISSHEHLHEMCISPVWGSPDTRTMALLPSTVAVTISLADGAALRERLARGDEPQVVLHAEVDTGWRPTPILVADMAAPDADETTPFVLFSGHHDTWYQGVMDNGSANATMMEVARLSAEHRRTWRRNLRFCFWSGHSHGRYSGSSWYADEHWHELESRCAIHVNVDSTGGIGALNLAEAPAATELAGLAGAILATEAGETFPIKRLGRNSDQSFWGIGIPSIFGILSTQADENLGLRNSLGWWWHTPEDLIDKIDPALLARDTRIYRALLTRVLTDPVLPIDIAAQVGDLQTTVQGINVGDDSGMSLAGLLSEIAELRAGAASLSGKAKGLSGAAARQHDQLLMRLSRALVPIDYTTGARFAHDPALPQGKWPALDPIRRFAAEPKDSGQWYPLQIEARRARNMVMDAVRRARRELDQSLS</sequence>
<name>A0A370KZ94_9HYPH</name>
<feature type="domain" description="Peptidase M28" evidence="1">
    <location>
        <begin position="228"/>
        <end position="411"/>
    </location>
</feature>
<evidence type="ECO:0000313" key="3">
    <source>
        <dbReference type="Proteomes" id="UP000255207"/>
    </source>
</evidence>
<dbReference type="RefSeq" id="WP_114832478.1">
    <property type="nucleotide sequence ID" value="NZ_QQTO01000030.1"/>
</dbReference>
<reference evidence="3" key="1">
    <citation type="submission" date="2018-07" db="EMBL/GenBank/DDBJ databases">
        <authorList>
            <person name="Safronova V.I."/>
            <person name="Chirak E.R."/>
            <person name="Sazanova A.L."/>
        </authorList>
    </citation>
    <scope>NUCLEOTIDE SEQUENCE [LARGE SCALE GENOMIC DNA]</scope>
    <source>
        <strain evidence="3">RCAM04685</strain>
    </source>
</reference>
<dbReference type="AlphaFoldDB" id="A0A370KZ94"/>
<evidence type="ECO:0000313" key="2">
    <source>
        <dbReference type="EMBL" id="RDJ19932.1"/>
    </source>
</evidence>
<dbReference type="Gene3D" id="3.50.30.30">
    <property type="match status" value="1"/>
</dbReference>
<keyword evidence="2" id="KW-0645">Protease</keyword>
<keyword evidence="3" id="KW-1185">Reference proteome</keyword>
<keyword evidence="2" id="KW-0378">Hydrolase</keyword>
<dbReference type="InterPro" id="IPR007484">
    <property type="entry name" value="Peptidase_M28"/>
</dbReference>
<dbReference type="InterPro" id="IPR039373">
    <property type="entry name" value="Peptidase_M28B"/>
</dbReference>
<evidence type="ECO:0000259" key="1">
    <source>
        <dbReference type="Pfam" id="PF04389"/>
    </source>
</evidence>
<dbReference type="SUPFAM" id="SSF52025">
    <property type="entry name" value="PA domain"/>
    <property type="match status" value="1"/>
</dbReference>
<dbReference type="GO" id="GO:0004177">
    <property type="term" value="F:aminopeptidase activity"/>
    <property type="evidence" value="ECO:0007669"/>
    <property type="project" value="UniProtKB-KW"/>
</dbReference>
<accession>A0A370KZ94</accession>
<protein>
    <submittedName>
        <fullName evidence="2">Aminopeptidase</fullName>
    </submittedName>
</protein>
<organism evidence="2 3">
    <name type="scientific">Bosea caraganae</name>
    <dbReference type="NCBI Taxonomy" id="2763117"/>
    <lineage>
        <taxon>Bacteria</taxon>
        <taxon>Pseudomonadati</taxon>
        <taxon>Pseudomonadota</taxon>
        <taxon>Alphaproteobacteria</taxon>
        <taxon>Hyphomicrobiales</taxon>
        <taxon>Boseaceae</taxon>
        <taxon>Bosea</taxon>
    </lineage>
</organism>
<dbReference type="Gene3D" id="3.40.630.10">
    <property type="entry name" value="Zn peptidases"/>
    <property type="match status" value="1"/>
</dbReference>